<feature type="region of interest" description="Disordered" evidence="1">
    <location>
        <begin position="48"/>
        <end position="78"/>
    </location>
</feature>
<feature type="non-terminal residue" evidence="2">
    <location>
        <position position="1"/>
    </location>
</feature>
<sequence length="78" mass="8450">RMELYEPVYGHDSIPDPGITAILISFIGARGAVCCCVPFTTSIPVESRRYTEERKSSTVGSVKIGPENSVRISSSSDQ</sequence>
<proteinExistence type="predicted"/>
<dbReference type="EMBL" id="CAKXAJ010000768">
    <property type="protein sequence ID" value="CAH2207618.1"/>
    <property type="molecule type" value="Genomic_DNA"/>
</dbReference>
<gene>
    <name evidence="2" type="primary">jg12994</name>
    <name evidence="2" type="ORF">PAEG_LOCUS238</name>
</gene>
<evidence type="ECO:0000313" key="3">
    <source>
        <dbReference type="Proteomes" id="UP000838756"/>
    </source>
</evidence>
<accession>A0A8S4QHG3</accession>
<name>A0A8S4QHG3_9NEOP</name>
<keyword evidence="3" id="KW-1185">Reference proteome</keyword>
<dbReference type="AlphaFoldDB" id="A0A8S4QHG3"/>
<dbReference type="Proteomes" id="UP000838756">
    <property type="component" value="Unassembled WGS sequence"/>
</dbReference>
<protein>
    <submittedName>
        <fullName evidence="2">Jg12994 protein</fullName>
    </submittedName>
</protein>
<comment type="caution">
    <text evidence="2">The sequence shown here is derived from an EMBL/GenBank/DDBJ whole genome shotgun (WGS) entry which is preliminary data.</text>
</comment>
<evidence type="ECO:0000313" key="2">
    <source>
        <dbReference type="EMBL" id="CAH2207618.1"/>
    </source>
</evidence>
<reference evidence="2" key="1">
    <citation type="submission" date="2022-03" db="EMBL/GenBank/DDBJ databases">
        <authorList>
            <person name="Lindestad O."/>
        </authorList>
    </citation>
    <scope>NUCLEOTIDE SEQUENCE</scope>
</reference>
<organism evidence="2 3">
    <name type="scientific">Pararge aegeria aegeria</name>
    <dbReference type="NCBI Taxonomy" id="348720"/>
    <lineage>
        <taxon>Eukaryota</taxon>
        <taxon>Metazoa</taxon>
        <taxon>Ecdysozoa</taxon>
        <taxon>Arthropoda</taxon>
        <taxon>Hexapoda</taxon>
        <taxon>Insecta</taxon>
        <taxon>Pterygota</taxon>
        <taxon>Neoptera</taxon>
        <taxon>Endopterygota</taxon>
        <taxon>Lepidoptera</taxon>
        <taxon>Glossata</taxon>
        <taxon>Ditrysia</taxon>
        <taxon>Papilionoidea</taxon>
        <taxon>Nymphalidae</taxon>
        <taxon>Satyrinae</taxon>
        <taxon>Satyrini</taxon>
        <taxon>Parargina</taxon>
        <taxon>Pararge</taxon>
    </lineage>
</organism>
<evidence type="ECO:0000256" key="1">
    <source>
        <dbReference type="SAM" id="MobiDB-lite"/>
    </source>
</evidence>